<evidence type="ECO:0000313" key="1">
    <source>
        <dbReference type="EMBL" id="GAG31760.1"/>
    </source>
</evidence>
<dbReference type="EMBL" id="BARS01042713">
    <property type="protein sequence ID" value="GAG31760.1"/>
    <property type="molecule type" value="Genomic_DNA"/>
</dbReference>
<proteinExistence type="predicted"/>
<reference evidence="1" key="1">
    <citation type="journal article" date="2014" name="Front. Microbiol.">
        <title>High frequency of phylogenetically diverse reductive dehalogenase-homologous genes in deep subseafloor sedimentary metagenomes.</title>
        <authorList>
            <person name="Kawai M."/>
            <person name="Futagami T."/>
            <person name="Toyoda A."/>
            <person name="Takaki Y."/>
            <person name="Nishi S."/>
            <person name="Hori S."/>
            <person name="Arai W."/>
            <person name="Tsubouchi T."/>
            <person name="Morono Y."/>
            <person name="Uchiyama I."/>
            <person name="Ito T."/>
            <person name="Fujiyama A."/>
            <person name="Inagaki F."/>
            <person name="Takami H."/>
        </authorList>
    </citation>
    <scope>NUCLEOTIDE SEQUENCE</scope>
    <source>
        <strain evidence="1">Expedition CK06-06</strain>
    </source>
</reference>
<protein>
    <submittedName>
        <fullName evidence="1">Uncharacterized protein</fullName>
    </submittedName>
</protein>
<gene>
    <name evidence="1" type="ORF">S01H1_64772</name>
</gene>
<sequence>TIFTFAWTFLSNTLRVWINGLEQEEGESYTWNPDTQELKFFGAPVSSDKIRARGLVSSD</sequence>
<accession>X0WM83</accession>
<dbReference type="AlphaFoldDB" id="X0WM83"/>
<organism evidence="1">
    <name type="scientific">marine sediment metagenome</name>
    <dbReference type="NCBI Taxonomy" id="412755"/>
    <lineage>
        <taxon>unclassified sequences</taxon>
        <taxon>metagenomes</taxon>
        <taxon>ecological metagenomes</taxon>
    </lineage>
</organism>
<comment type="caution">
    <text evidence="1">The sequence shown here is derived from an EMBL/GenBank/DDBJ whole genome shotgun (WGS) entry which is preliminary data.</text>
</comment>
<feature type="non-terminal residue" evidence="1">
    <location>
        <position position="1"/>
    </location>
</feature>
<name>X0WM83_9ZZZZ</name>